<dbReference type="PANTHER" id="PTHR48045">
    <property type="entry name" value="UDP-GLYCOSYLTRANSFERASE 72B1"/>
    <property type="match status" value="1"/>
</dbReference>
<comment type="similarity">
    <text evidence="1">Belongs to the UDP-glycosyltransferase family.</text>
</comment>
<dbReference type="InterPro" id="IPR002213">
    <property type="entry name" value="UDP_glucos_trans"/>
</dbReference>
<dbReference type="FunFam" id="3.40.50.2000:FF:000056">
    <property type="entry name" value="Glycosyltransferase"/>
    <property type="match status" value="1"/>
</dbReference>
<gene>
    <name evidence="3" type="ORF">R1flu_002804</name>
</gene>
<dbReference type="CDD" id="cd03784">
    <property type="entry name" value="GT1_Gtf-like"/>
    <property type="match status" value="1"/>
</dbReference>
<dbReference type="Pfam" id="PF00201">
    <property type="entry name" value="UDPGT"/>
    <property type="match status" value="1"/>
</dbReference>
<evidence type="ECO:0000256" key="2">
    <source>
        <dbReference type="ARBA" id="ARBA00022679"/>
    </source>
</evidence>
<sequence length="488" mass="54221">MASNDNFSLGDTGKKKKHALVIPFLFHAHVAGIYRFSLELVKRGVTITLVVPANDASKMAKYEEIQGLDFHFISFDESVTQVPVQFHKLLDFGISYGEHFDPILQELKGREKAGIPAPTCIIYDRFCYGAVEISKKLGIPHYMFFSCGAVLARFHQEAPRLLTEQGPFEVKEDGSLEPVEGRIDIPGLPPLSGPDIQKTSFTAPRWKVGIGRAMADASGIIINTFYELEKPQIDEIRRQCAEQAAASGRKSSELFLVGPLSEAATFKDRSFVGGASESDNQRAESLQWLDSQKPQSVIYICFGSWVEWKPNQVEELAVALEASEQSFLWVLSRTQEPLPAGFEQRVTESGKGFIANGWVPQLQILQHASINSFLSHCGWNSSLESISLGVPMLCWPQNMDQPMNARYIVDSLKAGVQVGVMKFDGPALVRREDFVRAFKVLMDDDDEEGKAIRSKVKQLKLIAREVVGEGGARRRALDELAQTIPENA</sequence>
<organism evidence="3 4">
    <name type="scientific">Riccia fluitans</name>
    <dbReference type="NCBI Taxonomy" id="41844"/>
    <lineage>
        <taxon>Eukaryota</taxon>
        <taxon>Viridiplantae</taxon>
        <taxon>Streptophyta</taxon>
        <taxon>Embryophyta</taxon>
        <taxon>Marchantiophyta</taxon>
        <taxon>Marchantiopsida</taxon>
        <taxon>Marchantiidae</taxon>
        <taxon>Marchantiales</taxon>
        <taxon>Ricciaceae</taxon>
        <taxon>Riccia</taxon>
    </lineage>
</organism>
<evidence type="ECO:0000256" key="1">
    <source>
        <dbReference type="ARBA" id="ARBA00009995"/>
    </source>
</evidence>
<dbReference type="EMBL" id="JBHFFA010000006">
    <property type="protein sequence ID" value="KAL2622599.1"/>
    <property type="molecule type" value="Genomic_DNA"/>
</dbReference>
<comment type="caution">
    <text evidence="3">The sequence shown here is derived from an EMBL/GenBank/DDBJ whole genome shotgun (WGS) entry which is preliminary data.</text>
</comment>
<dbReference type="GO" id="GO:0016740">
    <property type="term" value="F:transferase activity"/>
    <property type="evidence" value="ECO:0007669"/>
    <property type="project" value="UniProtKB-KW"/>
</dbReference>
<proteinExistence type="inferred from homology"/>
<dbReference type="PANTHER" id="PTHR48045:SF31">
    <property type="entry name" value="UDP-GLYCOSYLTRANSFERASE 76B1-LIKE"/>
    <property type="match status" value="1"/>
</dbReference>
<evidence type="ECO:0008006" key="5">
    <source>
        <dbReference type="Google" id="ProtNLM"/>
    </source>
</evidence>
<accession>A0ABD1Y848</accession>
<evidence type="ECO:0000313" key="3">
    <source>
        <dbReference type="EMBL" id="KAL2622599.1"/>
    </source>
</evidence>
<protein>
    <recommendedName>
        <fullName evidence="5">Glycosyltransferase</fullName>
    </recommendedName>
</protein>
<dbReference type="SUPFAM" id="SSF53756">
    <property type="entry name" value="UDP-Glycosyltransferase/glycogen phosphorylase"/>
    <property type="match status" value="1"/>
</dbReference>
<name>A0ABD1Y848_9MARC</name>
<dbReference type="AlphaFoldDB" id="A0ABD1Y848"/>
<keyword evidence="2" id="KW-0808">Transferase</keyword>
<evidence type="ECO:0000313" key="4">
    <source>
        <dbReference type="Proteomes" id="UP001605036"/>
    </source>
</evidence>
<reference evidence="3 4" key="1">
    <citation type="submission" date="2024-09" db="EMBL/GenBank/DDBJ databases">
        <title>Chromosome-scale assembly of Riccia fluitans.</title>
        <authorList>
            <person name="Paukszto L."/>
            <person name="Sawicki J."/>
            <person name="Karawczyk K."/>
            <person name="Piernik-Szablinska J."/>
            <person name="Szczecinska M."/>
            <person name="Mazdziarz M."/>
        </authorList>
    </citation>
    <scope>NUCLEOTIDE SEQUENCE [LARGE SCALE GENOMIC DNA]</scope>
    <source>
        <strain evidence="3">Rf_01</strain>
        <tissue evidence="3">Aerial parts of the thallus</tissue>
    </source>
</reference>
<keyword evidence="4" id="KW-1185">Reference proteome</keyword>
<dbReference type="Gene3D" id="3.40.50.2000">
    <property type="entry name" value="Glycogen Phosphorylase B"/>
    <property type="match status" value="2"/>
</dbReference>
<dbReference type="Proteomes" id="UP001605036">
    <property type="component" value="Unassembled WGS sequence"/>
</dbReference>